<gene>
    <name evidence="2" type="ORF">AYI69_g10351</name>
    <name evidence="3" type="ORF">AYI69_g1990</name>
</gene>
<dbReference type="Proteomes" id="UP000187429">
    <property type="component" value="Unassembled WGS sequence"/>
</dbReference>
<evidence type="ECO:0000313" key="3">
    <source>
        <dbReference type="EMBL" id="OMJ28533.1"/>
    </source>
</evidence>
<feature type="compositionally biased region" description="Polar residues" evidence="1">
    <location>
        <begin position="1"/>
        <end position="19"/>
    </location>
</feature>
<comment type="caution">
    <text evidence="3">The sequence shown here is derived from an EMBL/GenBank/DDBJ whole genome shotgun (WGS) entry which is preliminary data.</text>
</comment>
<evidence type="ECO:0000313" key="2">
    <source>
        <dbReference type="EMBL" id="OMJ10172.1"/>
    </source>
</evidence>
<feature type="compositionally biased region" description="Polar residues" evidence="1">
    <location>
        <begin position="440"/>
        <end position="452"/>
    </location>
</feature>
<reference evidence="3" key="2">
    <citation type="submission" date="2017-01" db="EMBL/GenBank/DDBJ databases">
        <authorList>
            <person name="Mah S.A."/>
            <person name="Swanson W.J."/>
            <person name="Moy G.W."/>
            <person name="Vacquier V.D."/>
        </authorList>
    </citation>
    <scope>NUCLEOTIDE SEQUENCE [LARGE SCALE GENOMIC DNA]</scope>
    <source>
        <strain evidence="3">ID-206-W2</strain>
    </source>
</reference>
<feature type="region of interest" description="Disordered" evidence="1">
    <location>
        <begin position="440"/>
        <end position="481"/>
    </location>
</feature>
<sequence>MTSLHNYNPKNPLNSSNQPYIKKYFDSPPTIINKRPSNHTFNLNKTPLNKPNNSIATSNSASSYSWAKNLDFDSIKDPFKKVDKIPQVSPAKIPFAADLANTPPSTSSPATIPPTNNQTNFHSHTSNQSNNFSSSRPIKQPSFNSKDSQIYPNKTPINAPNNIQPTNDNTLHQKPSQLDQLIIAARKKDRNEIYNIKLLEKKEKATQKELPPPFQRHHKIPWVANKSIVVSSIESDNLGLKSQTSQYSDISSSSLINNSIINHAKNLNTDSKLNTPDSLSNTNPNCTNISHITTTNTTTNHSPNINSSHINATYVDKTNLASKKSEDAYNNIIDIYSTDFIYSESPSTPKSKNLQFFSPSNITNNSNTSIFNTSQNFLFSKKSKANLNDSKPNLESNSSNLSFKNSRPILNNSNPISNTKLDNSEKLKYDLAFVTSTTTAPIPHSSHNQTNLHPPPPLTNSNSNKDSKIRSSHYDEDSSPEGCRCACLIM</sequence>
<organism evidence="3 4">
    <name type="scientific">Smittium culicis</name>
    <dbReference type="NCBI Taxonomy" id="133412"/>
    <lineage>
        <taxon>Eukaryota</taxon>
        <taxon>Fungi</taxon>
        <taxon>Fungi incertae sedis</taxon>
        <taxon>Zoopagomycota</taxon>
        <taxon>Kickxellomycotina</taxon>
        <taxon>Harpellomycetes</taxon>
        <taxon>Harpellales</taxon>
        <taxon>Legeriomycetaceae</taxon>
        <taxon>Smittium</taxon>
    </lineage>
</organism>
<dbReference type="AlphaFoldDB" id="A0A1R1YNS7"/>
<name>A0A1R1YNS7_9FUNG</name>
<feature type="compositionally biased region" description="Polar residues" evidence="1">
    <location>
        <begin position="118"/>
        <end position="173"/>
    </location>
</feature>
<accession>A0A1R1YNS7</accession>
<evidence type="ECO:0000256" key="1">
    <source>
        <dbReference type="SAM" id="MobiDB-lite"/>
    </source>
</evidence>
<feature type="region of interest" description="Disordered" evidence="1">
    <location>
        <begin position="1"/>
        <end position="20"/>
    </location>
</feature>
<evidence type="ECO:0000313" key="4">
    <source>
        <dbReference type="Proteomes" id="UP000187429"/>
    </source>
</evidence>
<feature type="compositionally biased region" description="Low complexity" evidence="1">
    <location>
        <begin position="100"/>
        <end position="117"/>
    </location>
</feature>
<proteinExistence type="predicted"/>
<feature type="region of interest" description="Disordered" evidence="1">
    <location>
        <begin position="97"/>
        <end position="173"/>
    </location>
</feature>
<dbReference type="EMBL" id="LSSM01000559">
    <property type="protein sequence ID" value="OMJ28533.1"/>
    <property type="molecule type" value="Genomic_DNA"/>
</dbReference>
<feature type="region of interest" description="Disordered" evidence="1">
    <location>
        <begin position="36"/>
        <end position="60"/>
    </location>
</feature>
<dbReference type="EMBL" id="LSSM01006733">
    <property type="protein sequence ID" value="OMJ10172.1"/>
    <property type="molecule type" value="Genomic_DNA"/>
</dbReference>
<reference evidence="4" key="1">
    <citation type="submission" date="2017-01" db="EMBL/GenBank/DDBJ databases">
        <authorList>
            <person name="Wang Y."/>
            <person name="White M."/>
            <person name="Kvist S."/>
            <person name="Moncalvo J.-M."/>
        </authorList>
    </citation>
    <scope>NUCLEOTIDE SEQUENCE [LARGE SCALE GENOMIC DNA]</scope>
    <source>
        <strain evidence="4">ID-206-W2</strain>
    </source>
</reference>
<feature type="compositionally biased region" description="Low complexity" evidence="1">
    <location>
        <begin position="42"/>
        <end position="60"/>
    </location>
</feature>
<feature type="region of interest" description="Disordered" evidence="1">
    <location>
        <begin position="388"/>
        <end position="421"/>
    </location>
</feature>
<protein>
    <submittedName>
        <fullName evidence="3">Uncharacterized protein</fullName>
    </submittedName>
</protein>
<dbReference type="OrthoDB" id="5683892at2759"/>
<feature type="compositionally biased region" description="Basic and acidic residues" evidence="1">
    <location>
        <begin position="465"/>
        <end position="476"/>
    </location>
</feature>
<keyword evidence="4" id="KW-1185">Reference proteome</keyword>